<evidence type="ECO:0000313" key="1">
    <source>
        <dbReference type="EMBL" id="UVF18972.1"/>
    </source>
</evidence>
<dbReference type="RefSeq" id="WP_173945347.1">
    <property type="nucleotide sequence ID" value="NZ_CP102845.1"/>
</dbReference>
<evidence type="ECO:0008006" key="3">
    <source>
        <dbReference type="Google" id="ProtNLM"/>
    </source>
</evidence>
<protein>
    <recommendedName>
        <fullName evidence="3">Sulfatase-like hydrolase/transferase</fullName>
    </recommendedName>
</protein>
<keyword evidence="2" id="KW-1185">Reference proteome</keyword>
<proteinExistence type="predicted"/>
<reference evidence="1" key="1">
    <citation type="submission" date="2022-08" db="EMBL/GenBank/DDBJ databases">
        <title>Microvirga terrae sp. nov., isolated from soil.</title>
        <authorList>
            <person name="Kim K.H."/>
            <person name="Seo Y.L."/>
            <person name="Kim J.M."/>
            <person name="Lee J.K."/>
            <person name="Han D.M."/>
            <person name="Jeon C.O."/>
        </authorList>
    </citation>
    <scope>NUCLEOTIDE SEQUENCE</scope>
    <source>
        <strain evidence="1">R24</strain>
    </source>
</reference>
<dbReference type="Proteomes" id="UP001017257">
    <property type="component" value="Chromosome"/>
</dbReference>
<accession>A0ABY5RRZ3</accession>
<organism evidence="1 2">
    <name type="scientific">Microvirga terrae</name>
    <dbReference type="NCBI Taxonomy" id="2740529"/>
    <lineage>
        <taxon>Bacteria</taxon>
        <taxon>Pseudomonadati</taxon>
        <taxon>Pseudomonadota</taxon>
        <taxon>Alphaproteobacteria</taxon>
        <taxon>Hyphomicrobiales</taxon>
        <taxon>Methylobacteriaceae</taxon>
        <taxon>Microvirga</taxon>
    </lineage>
</organism>
<gene>
    <name evidence="1" type="ORF">HPT29_021275</name>
</gene>
<name>A0ABY5RRZ3_9HYPH</name>
<dbReference type="EMBL" id="CP102845">
    <property type="protein sequence ID" value="UVF18972.1"/>
    <property type="molecule type" value="Genomic_DNA"/>
</dbReference>
<evidence type="ECO:0000313" key="2">
    <source>
        <dbReference type="Proteomes" id="UP001017257"/>
    </source>
</evidence>
<sequence>MHRFTRQSRAALPFGSCDAALTLPGAAAVAQQPKPSVVFILADTVGSSDPGYDGGGRMRRAPTPRIDQNLAARFCGRLSA</sequence>